<sequence length="81" mass="9065">MFICYEAQANGFVENCRPIVGLDACFLKGPFGGQLMHAVGRDGNNQMYPIAMAVVESKLKSSWTWFPELLTYYIGKPKEKG</sequence>
<comment type="caution">
    <text evidence="1">The sequence shown here is derived from an EMBL/GenBank/DDBJ whole genome shotgun (WGS) entry which is preliminary data.</text>
</comment>
<proteinExistence type="predicted"/>
<gene>
    <name evidence="1" type="ORF">Vadar_027909</name>
</gene>
<reference evidence="1 2" key="1">
    <citation type="journal article" date="2021" name="Hortic Res">
        <title>High-quality reference genome and annotation aids understanding of berry development for evergreen blueberry (Vaccinium darrowii).</title>
        <authorList>
            <person name="Yu J."/>
            <person name="Hulse-Kemp A.M."/>
            <person name="Babiker E."/>
            <person name="Staton M."/>
        </authorList>
    </citation>
    <scope>NUCLEOTIDE SEQUENCE [LARGE SCALE GENOMIC DNA]</scope>
    <source>
        <strain evidence="2">cv. NJ 8807/NJ 8810</strain>
        <tissue evidence="1">Young leaf</tissue>
    </source>
</reference>
<accession>A0ACB7YGD5</accession>
<dbReference type="Proteomes" id="UP000828048">
    <property type="component" value="Chromosome 8"/>
</dbReference>
<evidence type="ECO:0000313" key="1">
    <source>
        <dbReference type="EMBL" id="KAH7852686.1"/>
    </source>
</evidence>
<keyword evidence="2" id="KW-1185">Reference proteome</keyword>
<protein>
    <submittedName>
        <fullName evidence="1">Uncharacterized protein</fullName>
    </submittedName>
</protein>
<evidence type="ECO:0000313" key="2">
    <source>
        <dbReference type="Proteomes" id="UP000828048"/>
    </source>
</evidence>
<dbReference type="EMBL" id="CM037158">
    <property type="protein sequence ID" value="KAH7852686.1"/>
    <property type="molecule type" value="Genomic_DNA"/>
</dbReference>
<organism evidence="1 2">
    <name type="scientific">Vaccinium darrowii</name>
    <dbReference type="NCBI Taxonomy" id="229202"/>
    <lineage>
        <taxon>Eukaryota</taxon>
        <taxon>Viridiplantae</taxon>
        <taxon>Streptophyta</taxon>
        <taxon>Embryophyta</taxon>
        <taxon>Tracheophyta</taxon>
        <taxon>Spermatophyta</taxon>
        <taxon>Magnoliopsida</taxon>
        <taxon>eudicotyledons</taxon>
        <taxon>Gunneridae</taxon>
        <taxon>Pentapetalae</taxon>
        <taxon>asterids</taxon>
        <taxon>Ericales</taxon>
        <taxon>Ericaceae</taxon>
        <taxon>Vaccinioideae</taxon>
        <taxon>Vaccinieae</taxon>
        <taxon>Vaccinium</taxon>
    </lineage>
</organism>
<name>A0ACB7YGD5_9ERIC</name>